<dbReference type="SUPFAM" id="SSF53597">
    <property type="entry name" value="Dihydrofolate reductase-like"/>
    <property type="match status" value="1"/>
</dbReference>
<accession>A0A0F9SP02</accession>
<sequence>MTITRAPVLLGDGLSLFGKLDNQIRLLESEATAFANDFIQVKYRVNYL</sequence>
<dbReference type="EMBL" id="LAZR01001811">
    <property type="protein sequence ID" value="KKN38676.1"/>
    <property type="molecule type" value="Genomic_DNA"/>
</dbReference>
<name>A0A0F9SP02_9ZZZZ</name>
<gene>
    <name evidence="1" type="ORF">LCGC14_0751010</name>
</gene>
<reference evidence="1" key="1">
    <citation type="journal article" date="2015" name="Nature">
        <title>Complex archaea that bridge the gap between prokaryotes and eukaryotes.</title>
        <authorList>
            <person name="Spang A."/>
            <person name="Saw J.H."/>
            <person name="Jorgensen S.L."/>
            <person name="Zaremba-Niedzwiedzka K."/>
            <person name="Martijn J."/>
            <person name="Lind A.E."/>
            <person name="van Eijk R."/>
            <person name="Schleper C."/>
            <person name="Guy L."/>
            <person name="Ettema T.J."/>
        </authorList>
    </citation>
    <scope>NUCLEOTIDE SEQUENCE</scope>
</reference>
<protein>
    <submittedName>
        <fullName evidence="1">Uncharacterized protein</fullName>
    </submittedName>
</protein>
<dbReference type="InterPro" id="IPR024072">
    <property type="entry name" value="DHFR-like_dom_sf"/>
</dbReference>
<evidence type="ECO:0000313" key="1">
    <source>
        <dbReference type="EMBL" id="KKN38676.1"/>
    </source>
</evidence>
<dbReference type="AlphaFoldDB" id="A0A0F9SP02"/>
<comment type="caution">
    <text evidence="1">The sequence shown here is derived from an EMBL/GenBank/DDBJ whole genome shotgun (WGS) entry which is preliminary data.</text>
</comment>
<proteinExistence type="predicted"/>
<dbReference type="Gene3D" id="3.40.430.10">
    <property type="entry name" value="Dihydrofolate Reductase, subunit A"/>
    <property type="match status" value="1"/>
</dbReference>
<organism evidence="1">
    <name type="scientific">marine sediment metagenome</name>
    <dbReference type="NCBI Taxonomy" id="412755"/>
    <lineage>
        <taxon>unclassified sequences</taxon>
        <taxon>metagenomes</taxon>
        <taxon>ecological metagenomes</taxon>
    </lineage>
</organism>